<dbReference type="PANTHER" id="PTHR12629">
    <property type="entry name" value="DIPHOSPHOINOSITOL POLYPHOSPHATE PHOSPHOHYDROLASE"/>
    <property type="match status" value="1"/>
</dbReference>
<keyword evidence="2" id="KW-0479">Metal-binding</keyword>
<feature type="region of interest" description="Disordered" evidence="5">
    <location>
        <begin position="131"/>
        <end position="154"/>
    </location>
</feature>
<dbReference type="SUPFAM" id="SSF55811">
    <property type="entry name" value="Nudix"/>
    <property type="match status" value="1"/>
</dbReference>
<dbReference type="OMA" id="EDQWPEM"/>
<evidence type="ECO:0000256" key="4">
    <source>
        <dbReference type="ARBA" id="ARBA00022842"/>
    </source>
</evidence>
<evidence type="ECO:0000256" key="2">
    <source>
        <dbReference type="ARBA" id="ARBA00022723"/>
    </source>
</evidence>
<evidence type="ECO:0000259" key="6">
    <source>
        <dbReference type="PROSITE" id="PS51462"/>
    </source>
</evidence>
<dbReference type="STRING" id="2880.D8LPS9"/>
<evidence type="ECO:0000313" key="7">
    <source>
        <dbReference type="EMBL" id="CBN77384.1"/>
    </source>
</evidence>
<protein>
    <recommendedName>
        <fullName evidence="6">Nudix hydrolase domain-containing protein</fullName>
    </recommendedName>
</protein>
<gene>
    <name evidence="7" type="ORF">Esi_0053_0078</name>
</gene>
<sequence>MEPARQGREKCRYDGDTRLVAGCLPVTPDGRLVLIGSVKHTDWILPKGGWDTDETAAEAAVREAYEEAGVKGLVTADLGPHEIVSSRGNKSRAAMFALLVSDVLDEWPEKHRRRKVDRERRVLAGPERCRCNTSLSVSQPPEERGDESDLTREW</sequence>
<dbReference type="PROSITE" id="PS00893">
    <property type="entry name" value="NUDIX_BOX"/>
    <property type="match status" value="1"/>
</dbReference>
<feature type="domain" description="Nudix hydrolase" evidence="6">
    <location>
        <begin position="16"/>
        <end position="154"/>
    </location>
</feature>
<dbReference type="InParanoid" id="D8LPS9"/>
<accession>D8LPS9</accession>
<dbReference type="Pfam" id="PF00293">
    <property type="entry name" value="NUDIX"/>
    <property type="match status" value="1"/>
</dbReference>
<dbReference type="EMBL" id="FN648741">
    <property type="protein sequence ID" value="CBN77384.1"/>
    <property type="molecule type" value="Genomic_DNA"/>
</dbReference>
<dbReference type="Gene3D" id="3.90.79.10">
    <property type="entry name" value="Nucleoside Triphosphate Pyrophosphohydrolase"/>
    <property type="match status" value="1"/>
</dbReference>
<reference evidence="7 8" key="1">
    <citation type="journal article" date="2010" name="Nature">
        <title>The Ectocarpus genome and the independent evolution of multicellularity in brown algae.</title>
        <authorList>
            <person name="Cock J.M."/>
            <person name="Sterck L."/>
            <person name="Rouze P."/>
            <person name="Scornet D."/>
            <person name="Allen A.E."/>
            <person name="Amoutzias G."/>
            <person name="Anthouard V."/>
            <person name="Artiguenave F."/>
            <person name="Aury J.M."/>
            <person name="Badger J.H."/>
            <person name="Beszteri B."/>
            <person name="Billiau K."/>
            <person name="Bonnet E."/>
            <person name="Bothwell J.H."/>
            <person name="Bowler C."/>
            <person name="Boyen C."/>
            <person name="Brownlee C."/>
            <person name="Carrano C.J."/>
            <person name="Charrier B."/>
            <person name="Cho G.Y."/>
            <person name="Coelho S.M."/>
            <person name="Collen J."/>
            <person name="Corre E."/>
            <person name="Da Silva C."/>
            <person name="Delage L."/>
            <person name="Delaroque N."/>
            <person name="Dittami S.M."/>
            <person name="Doulbeau S."/>
            <person name="Elias M."/>
            <person name="Farnham G."/>
            <person name="Gachon C.M."/>
            <person name="Gschloessl B."/>
            <person name="Heesch S."/>
            <person name="Jabbari K."/>
            <person name="Jubin C."/>
            <person name="Kawai H."/>
            <person name="Kimura K."/>
            <person name="Kloareg B."/>
            <person name="Kupper F.C."/>
            <person name="Lang D."/>
            <person name="Le Bail A."/>
            <person name="Leblanc C."/>
            <person name="Lerouge P."/>
            <person name="Lohr M."/>
            <person name="Lopez P.J."/>
            <person name="Martens C."/>
            <person name="Maumus F."/>
            <person name="Michel G."/>
            <person name="Miranda-Saavedra D."/>
            <person name="Morales J."/>
            <person name="Moreau H."/>
            <person name="Motomura T."/>
            <person name="Nagasato C."/>
            <person name="Napoli C.A."/>
            <person name="Nelson D.R."/>
            <person name="Nyvall-Collen P."/>
            <person name="Peters A.F."/>
            <person name="Pommier C."/>
            <person name="Potin P."/>
            <person name="Poulain J."/>
            <person name="Quesneville H."/>
            <person name="Read B."/>
            <person name="Rensing S.A."/>
            <person name="Ritter A."/>
            <person name="Rousvoal S."/>
            <person name="Samanta M."/>
            <person name="Samson G."/>
            <person name="Schroeder D.C."/>
            <person name="Segurens B."/>
            <person name="Strittmatter M."/>
            <person name="Tonon T."/>
            <person name="Tregear J.W."/>
            <person name="Valentin K."/>
            <person name="von Dassow P."/>
            <person name="Yamagishi T."/>
            <person name="Van de Peer Y."/>
            <person name="Wincker P."/>
        </authorList>
    </citation>
    <scope>NUCLEOTIDE SEQUENCE [LARGE SCALE GENOMIC DNA]</scope>
    <source>
        <strain evidence="8">Ec32 / CCAP1310/4</strain>
    </source>
</reference>
<evidence type="ECO:0000256" key="5">
    <source>
        <dbReference type="SAM" id="MobiDB-lite"/>
    </source>
</evidence>
<dbReference type="CDD" id="cd04666">
    <property type="entry name" value="NUDIX_DIPP2_like_Nudt4"/>
    <property type="match status" value="1"/>
</dbReference>
<dbReference type="OrthoDB" id="2011998at2759"/>
<name>D8LPS9_ECTSI</name>
<dbReference type="InterPro" id="IPR047198">
    <property type="entry name" value="DDP-like_NUDIX"/>
</dbReference>
<dbReference type="eggNOG" id="KOG2839">
    <property type="taxonomic scope" value="Eukaryota"/>
</dbReference>
<keyword evidence="8" id="KW-1185">Reference proteome</keyword>
<evidence type="ECO:0000313" key="8">
    <source>
        <dbReference type="Proteomes" id="UP000002630"/>
    </source>
</evidence>
<comment type="cofactor">
    <cofactor evidence="1">
        <name>Mg(2+)</name>
        <dbReference type="ChEBI" id="CHEBI:18420"/>
    </cofactor>
</comment>
<evidence type="ECO:0000256" key="3">
    <source>
        <dbReference type="ARBA" id="ARBA00022801"/>
    </source>
</evidence>
<dbReference type="AlphaFoldDB" id="D8LPS9"/>
<dbReference type="GO" id="GO:0005737">
    <property type="term" value="C:cytoplasm"/>
    <property type="evidence" value="ECO:0007669"/>
    <property type="project" value="TreeGrafter"/>
</dbReference>
<keyword evidence="4" id="KW-0460">Magnesium</keyword>
<dbReference type="EMBL" id="FN649738">
    <property type="protein sequence ID" value="CBN77384.1"/>
    <property type="molecule type" value="Genomic_DNA"/>
</dbReference>
<keyword evidence="3" id="KW-0378">Hydrolase</keyword>
<dbReference type="InterPro" id="IPR015797">
    <property type="entry name" value="NUDIX_hydrolase-like_dom_sf"/>
</dbReference>
<proteinExistence type="predicted"/>
<dbReference type="InterPro" id="IPR000086">
    <property type="entry name" value="NUDIX_hydrolase_dom"/>
</dbReference>
<feature type="compositionally biased region" description="Basic and acidic residues" evidence="5">
    <location>
        <begin position="141"/>
        <end position="154"/>
    </location>
</feature>
<dbReference type="InterPro" id="IPR020084">
    <property type="entry name" value="NUDIX_hydrolase_CS"/>
</dbReference>
<evidence type="ECO:0000256" key="1">
    <source>
        <dbReference type="ARBA" id="ARBA00001946"/>
    </source>
</evidence>
<dbReference type="Proteomes" id="UP000002630">
    <property type="component" value="Linkage Group LG13"/>
</dbReference>
<dbReference type="PROSITE" id="PS51462">
    <property type="entry name" value="NUDIX"/>
    <property type="match status" value="1"/>
</dbReference>
<dbReference type="GO" id="GO:0005634">
    <property type="term" value="C:nucleus"/>
    <property type="evidence" value="ECO:0007669"/>
    <property type="project" value="TreeGrafter"/>
</dbReference>
<organism evidence="7 8">
    <name type="scientific">Ectocarpus siliculosus</name>
    <name type="common">Brown alga</name>
    <name type="synonym">Conferva siliculosa</name>
    <dbReference type="NCBI Taxonomy" id="2880"/>
    <lineage>
        <taxon>Eukaryota</taxon>
        <taxon>Sar</taxon>
        <taxon>Stramenopiles</taxon>
        <taxon>Ochrophyta</taxon>
        <taxon>PX clade</taxon>
        <taxon>Phaeophyceae</taxon>
        <taxon>Ectocarpales</taxon>
        <taxon>Ectocarpaceae</taxon>
        <taxon>Ectocarpus</taxon>
    </lineage>
</organism>
<dbReference type="PANTHER" id="PTHR12629:SF0">
    <property type="entry name" value="DIPHOSPHOINOSITOL-POLYPHOSPHATE DIPHOSPHATASE"/>
    <property type="match status" value="1"/>
</dbReference>
<dbReference type="GO" id="GO:0046872">
    <property type="term" value="F:metal ion binding"/>
    <property type="evidence" value="ECO:0007669"/>
    <property type="project" value="UniProtKB-KW"/>
</dbReference>
<dbReference type="GO" id="GO:0016462">
    <property type="term" value="F:pyrophosphatase activity"/>
    <property type="evidence" value="ECO:0007669"/>
    <property type="project" value="InterPro"/>
</dbReference>